<feature type="compositionally biased region" description="Basic and acidic residues" evidence="1">
    <location>
        <begin position="93"/>
        <end position="109"/>
    </location>
</feature>
<feature type="compositionally biased region" description="Acidic residues" evidence="1">
    <location>
        <begin position="1"/>
        <end position="10"/>
    </location>
</feature>
<name>A0A0D0C2N0_9AGAR</name>
<dbReference type="AlphaFoldDB" id="A0A0D0C2N0"/>
<dbReference type="HOGENOM" id="CLU_2184272_0_0_1"/>
<gene>
    <name evidence="2" type="ORF">GYMLUDRAFT_47046</name>
</gene>
<sequence length="109" mass="12018">MFETAVDDADVASMPLLQSDKEDEDDNEDEDDENVHGEDEDEQAVSMFDELNGISSYGRAELFEGSRLAWTRDAMVRRGGRGENGGEDDDKGEGEGADARKGQKREGEN</sequence>
<proteinExistence type="predicted"/>
<keyword evidence="3" id="KW-1185">Reference proteome</keyword>
<evidence type="ECO:0000313" key="3">
    <source>
        <dbReference type="Proteomes" id="UP000053593"/>
    </source>
</evidence>
<feature type="region of interest" description="Disordered" evidence="1">
    <location>
        <begin position="1"/>
        <end position="45"/>
    </location>
</feature>
<evidence type="ECO:0000313" key="2">
    <source>
        <dbReference type="EMBL" id="KIK56524.1"/>
    </source>
</evidence>
<accession>A0A0D0C2N0</accession>
<reference evidence="2 3" key="1">
    <citation type="submission" date="2014-04" db="EMBL/GenBank/DDBJ databases">
        <title>Evolutionary Origins and Diversification of the Mycorrhizal Mutualists.</title>
        <authorList>
            <consortium name="DOE Joint Genome Institute"/>
            <consortium name="Mycorrhizal Genomics Consortium"/>
            <person name="Kohler A."/>
            <person name="Kuo A."/>
            <person name="Nagy L.G."/>
            <person name="Floudas D."/>
            <person name="Copeland A."/>
            <person name="Barry K.W."/>
            <person name="Cichocki N."/>
            <person name="Veneault-Fourrey C."/>
            <person name="LaButti K."/>
            <person name="Lindquist E.A."/>
            <person name="Lipzen A."/>
            <person name="Lundell T."/>
            <person name="Morin E."/>
            <person name="Murat C."/>
            <person name="Riley R."/>
            <person name="Ohm R."/>
            <person name="Sun H."/>
            <person name="Tunlid A."/>
            <person name="Henrissat B."/>
            <person name="Grigoriev I.V."/>
            <person name="Hibbett D.S."/>
            <person name="Martin F."/>
        </authorList>
    </citation>
    <scope>NUCLEOTIDE SEQUENCE [LARGE SCALE GENOMIC DNA]</scope>
    <source>
        <strain evidence="2 3">FD-317 M1</strain>
    </source>
</reference>
<evidence type="ECO:0000256" key="1">
    <source>
        <dbReference type="SAM" id="MobiDB-lite"/>
    </source>
</evidence>
<organism evidence="2 3">
    <name type="scientific">Collybiopsis luxurians FD-317 M1</name>
    <dbReference type="NCBI Taxonomy" id="944289"/>
    <lineage>
        <taxon>Eukaryota</taxon>
        <taxon>Fungi</taxon>
        <taxon>Dikarya</taxon>
        <taxon>Basidiomycota</taxon>
        <taxon>Agaricomycotina</taxon>
        <taxon>Agaricomycetes</taxon>
        <taxon>Agaricomycetidae</taxon>
        <taxon>Agaricales</taxon>
        <taxon>Marasmiineae</taxon>
        <taxon>Omphalotaceae</taxon>
        <taxon>Collybiopsis</taxon>
        <taxon>Collybiopsis luxurians</taxon>
    </lineage>
</organism>
<dbReference type="EMBL" id="KN834797">
    <property type="protein sequence ID" value="KIK56524.1"/>
    <property type="molecule type" value="Genomic_DNA"/>
</dbReference>
<feature type="region of interest" description="Disordered" evidence="1">
    <location>
        <begin position="70"/>
        <end position="109"/>
    </location>
</feature>
<dbReference type="Proteomes" id="UP000053593">
    <property type="component" value="Unassembled WGS sequence"/>
</dbReference>
<protein>
    <submittedName>
        <fullName evidence="2">Uncharacterized protein</fullName>
    </submittedName>
</protein>
<feature type="compositionally biased region" description="Acidic residues" evidence="1">
    <location>
        <begin position="21"/>
        <end position="43"/>
    </location>
</feature>